<organism evidence="1 2">
    <name type="scientific">Haloarcula quadrata</name>
    <dbReference type="NCBI Taxonomy" id="182779"/>
    <lineage>
        <taxon>Archaea</taxon>
        <taxon>Methanobacteriati</taxon>
        <taxon>Methanobacteriota</taxon>
        <taxon>Stenosarchaea group</taxon>
        <taxon>Halobacteria</taxon>
        <taxon>Halobacteriales</taxon>
        <taxon>Haloarculaceae</taxon>
        <taxon>Haloarcula</taxon>
    </lineage>
</organism>
<dbReference type="EMBL" id="RBWW01000003">
    <property type="protein sequence ID" value="RKS75972.1"/>
    <property type="molecule type" value="Genomic_DNA"/>
</dbReference>
<evidence type="ECO:0000313" key="2">
    <source>
        <dbReference type="Proteomes" id="UP000268233"/>
    </source>
</evidence>
<reference evidence="1 2" key="1">
    <citation type="submission" date="2018-10" db="EMBL/GenBank/DDBJ databases">
        <title>Genomic Encyclopedia of Archaeal and Bacterial Type Strains, Phase II (KMG-II): from individual species to whole genera.</title>
        <authorList>
            <person name="Goeker M."/>
        </authorList>
    </citation>
    <scope>NUCLEOTIDE SEQUENCE [LARGE SCALE GENOMIC DNA]</scope>
    <source>
        <strain evidence="1 2">DSM 11927</strain>
    </source>
</reference>
<gene>
    <name evidence="1" type="ORF">BDK61_4597</name>
</gene>
<comment type="caution">
    <text evidence="1">The sequence shown here is derived from an EMBL/GenBank/DDBJ whole genome shotgun (WGS) entry which is preliminary data.</text>
</comment>
<keyword evidence="2" id="KW-1185">Reference proteome</keyword>
<dbReference type="AlphaFoldDB" id="A0A495QR64"/>
<protein>
    <submittedName>
        <fullName evidence="1">Uncharacterized protein</fullName>
    </submittedName>
</protein>
<dbReference type="Proteomes" id="UP000268233">
    <property type="component" value="Unassembled WGS sequence"/>
</dbReference>
<accession>A0A495QR64</accession>
<sequence length="41" mass="4366">MCAAGGRFFYTSVLNLGIEAASLSGGDALYETVKRDRDPRG</sequence>
<name>A0A495QR64_9EURY</name>
<proteinExistence type="predicted"/>
<evidence type="ECO:0000313" key="1">
    <source>
        <dbReference type="EMBL" id="RKS75972.1"/>
    </source>
</evidence>